<keyword evidence="1" id="KW-0378">Hydrolase</keyword>
<name>A0A1M5XKH0_9FIRM</name>
<dbReference type="RefSeq" id="WP_207650764.1">
    <property type="nucleotide sequence ID" value="NZ_FQXV01000005.1"/>
</dbReference>
<dbReference type="Proteomes" id="UP000183995">
    <property type="component" value="Unassembled WGS sequence"/>
</dbReference>
<dbReference type="PANTHER" id="PTHR30404">
    <property type="entry name" value="N-ACETYLMURAMOYL-L-ALANINE AMIDASE"/>
    <property type="match status" value="1"/>
</dbReference>
<dbReference type="InterPro" id="IPR050695">
    <property type="entry name" value="N-acetylmuramoyl_amidase_3"/>
</dbReference>
<organism evidence="3 4">
    <name type="scientific">Sporobacter termitidis DSM 10068</name>
    <dbReference type="NCBI Taxonomy" id="1123282"/>
    <lineage>
        <taxon>Bacteria</taxon>
        <taxon>Bacillati</taxon>
        <taxon>Bacillota</taxon>
        <taxon>Clostridia</taxon>
        <taxon>Eubacteriales</taxon>
        <taxon>Oscillospiraceae</taxon>
        <taxon>Sporobacter</taxon>
    </lineage>
</organism>
<dbReference type="EMBL" id="FQXV01000005">
    <property type="protein sequence ID" value="SHI00058.1"/>
    <property type="molecule type" value="Genomic_DNA"/>
</dbReference>
<dbReference type="Gene3D" id="3.40.630.40">
    <property type="entry name" value="Zn-dependent exopeptidases"/>
    <property type="match status" value="1"/>
</dbReference>
<reference evidence="3 4" key="1">
    <citation type="submission" date="2016-11" db="EMBL/GenBank/DDBJ databases">
        <authorList>
            <person name="Jaros S."/>
            <person name="Januszkiewicz K."/>
            <person name="Wedrychowicz H."/>
        </authorList>
    </citation>
    <scope>NUCLEOTIDE SEQUENCE [LARGE SCALE GENOMIC DNA]</scope>
    <source>
        <strain evidence="3 4">DSM 10068</strain>
    </source>
</reference>
<dbReference type="STRING" id="1123282.SAMN02745823_01880"/>
<dbReference type="PANTHER" id="PTHR30404:SF0">
    <property type="entry name" value="N-ACETYLMURAMOYL-L-ALANINE AMIDASE AMIC"/>
    <property type="match status" value="1"/>
</dbReference>
<sequence length="235" mass="24863">MKGQARQGFIVAEYILMIALVAAICCFLNPGAAARPGAESGVIVVDAGHGGVDGGTNRGGLLEKDINLKLALQLKTLLERRGYTVVLTRDSDVALDNLNKASSSRHKRDLIARVGIINSSSARLFLSIHVNSLAGDPSESGSLVFYGAKFPQSKALAASVQNALNAITVDGKARKQHAPLPGRFYVLNGSNVPGVLIETAYITNSREKELLASEDFLCRLAAAIADGTAQYLKTE</sequence>
<gene>
    <name evidence="3" type="ORF">SAMN02745823_01880</name>
</gene>
<evidence type="ECO:0000256" key="1">
    <source>
        <dbReference type="ARBA" id="ARBA00022801"/>
    </source>
</evidence>
<feature type="domain" description="MurNAc-LAA" evidence="2">
    <location>
        <begin position="114"/>
        <end position="229"/>
    </location>
</feature>
<evidence type="ECO:0000313" key="3">
    <source>
        <dbReference type="EMBL" id="SHI00058.1"/>
    </source>
</evidence>
<protein>
    <submittedName>
        <fullName evidence="3">N-acetylmuramoyl-L-alanine amidase</fullName>
    </submittedName>
</protein>
<dbReference type="Pfam" id="PF01520">
    <property type="entry name" value="Amidase_3"/>
    <property type="match status" value="1"/>
</dbReference>
<proteinExistence type="predicted"/>
<dbReference type="GO" id="GO:0030288">
    <property type="term" value="C:outer membrane-bounded periplasmic space"/>
    <property type="evidence" value="ECO:0007669"/>
    <property type="project" value="TreeGrafter"/>
</dbReference>
<dbReference type="GO" id="GO:0008745">
    <property type="term" value="F:N-acetylmuramoyl-L-alanine amidase activity"/>
    <property type="evidence" value="ECO:0007669"/>
    <property type="project" value="InterPro"/>
</dbReference>
<dbReference type="SMART" id="SM00646">
    <property type="entry name" value="Ami_3"/>
    <property type="match status" value="1"/>
</dbReference>
<dbReference type="AlphaFoldDB" id="A0A1M5XKH0"/>
<evidence type="ECO:0000259" key="2">
    <source>
        <dbReference type="SMART" id="SM00646"/>
    </source>
</evidence>
<evidence type="ECO:0000313" key="4">
    <source>
        <dbReference type="Proteomes" id="UP000183995"/>
    </source>
</evidence>
<dbReference type="InterPro" id="IPR002508">
    <property type="entry name" value="MurNAc-LAA_cat"/>
</dbReference>
<accession>A0A1M5XKH0</accession>
<dbReference type="GO" id="GO:0009253">
    <property type="term" value="P:peptidoglycan catabolic process"/>
    <property type="evidence" value="ECO:0007669"/>
    <property type="project" value="InterPro"/>
</dbReference>
<keyword evidence="4" id="KW-1185">Reference proteome</keyword>
<dbReference type="CDD" id="cd02696">
    <property type="entry name" value="MurNAc-LAA"/>
    <property type="match status" value="1"/>
</dbReference>
<dbReference type="SUPFAM" id="SSF53187">
    <property type="entry name" value="Zn-dependent exopeptidases"/>
    <property type="match status" value="1"/>
</dbReference>